<keyword evidence="1" id="KW-0175">Coiled coil</keyword>
<dbReference type="InterPro" id="IPR035965">
    <property type="entry name" value="PAS-like_dom_sf"/>
</dbReference>
<evidence type="ECO:0000313" key="3">
    <source>
        <dbReference type="EMBL" id="MFD2864841.1"/>
    </source>
</evidence>
<dbReference type="Pfam" id="PF08448">
    <property type="entry name" value="PAS_4"/>
    <property type="match status" value="1"/>
</dbReference>
<dbReference type="InterPro" id="IPR000014">
    <property type="entry name" value="PAS"/>
</dbReference>
<gene>
    <name evidence="3" type="ORF">ACFSYC_09095</name>
</gene>
<comment type="caution">
    <text evidence="3">The sequence shown here is derived from an EMBL/GenBank/DDBJ whole genome shotgun (WGS) entry which is preliminary data.</text>
</comment>
<dbReference type="Gene3D" id="3.30.450.20">
    <property type="entry name" value="PAS domain"/>
    <property type="match status" value="2"/>
</dbReference>
<organism evidence="3 4">
    <name type="scientific">Mucilaginibacter antarcticus</name>
    <dbReference type="NCBI Taxonomy" id="1855725"/>
    <lineage>
        <taxon>Bacteria</taxon>
        <taxon>Pseudomonadati</taxon>
        <taxon>Bacteroidota</taxon>
        <taxon>Sphingobacteriia</taxon>
        <taxon>Sphingobacteriales</taxon>
        <taxon>Sphingobacteriaceae</taxon>
        <taxon>Mucilaginibacter</taxon>
    </lineage>
</organism>
<name>A0ABW5XPW4_9SPHI</name>
<evidence type="ECO:0000259" key="2">
    <source>
        <dbReference type="SMART" id="SM00091"/>
    </source>
</evidence>
<dbReference type="EMBL" id="JBHUON010000009">
    <property type="protein sequence ID" value="MFD2864841.1"/>
    <property type="molecule type" value="Genomic_DNA"/>
</dbReference>
<protein>
    <submittedName>
        <fullName evidence="3">PAS domain-containing protein</fullName>
    </submittedName>
</protein>
<proteinExistence type="predicted"/>
<dbReference type="InterPro" id="IPR013656">
    <property type="entry name" value="PAS_4"/>
</dbReference>
<dbReference type="Proteomes" id="UP001597601">
    <property type="component" value="Unassembled WGS sequence"/>
</dbReference>
<dbReference type="CDD" id="cd00130">
    <property type="entry name" value="PAS"/>
    <property type="match status" value="1"/>
</dbReference>
<sequence length="295" mass="32873">MSPAYQPLSDIKVINALSTSTTAIAIHVTRNFNIQFATDAMLAIWGKGKDVLGMPLEEALPELKGQPFIAMFTRVWDECITISGTDALAKLEINGVLQDFYFDFEYRAIPDDTGKTSCIIHSATDVTQRVLSRIKEQNLAEELSALNEELYSSNEELTSSNEELLESQQALQSTYEELIESDARFRNMVKQAPIGICIIAADDLLIQDVNDSYLELVGKRRDELEGFTIWQAVPEAADVYAPIMTRVITTGEAFIAREHEVILVRQGKPQSVVVDFVYEPITNMDGTVNAIMVLV</sequence>
<dbReference type="SMART" id="SM00091">
    <property type="entry name" value="PAS"/>
    <property type="match status" value="2"/>
</dbReference>
<evidence type="ECO:0000313" key="4">
    <source>
        <dbReference type="Proteomes" id="UP001597601"/>
    </source>
</evidence>
<feature type="domain" description="PAS" evidence="2">
    <location>
        <begin position="11"/>
        <end position="77"/>
    </location>
</feature>
<dbReference type="RefSeq" id="WP_377126057.1">
    <property type="nucleotide sequence ID" value="NZ_JBHUHN010000001.1"/>
</dbReference>
<keyword evidence="4" id="KW-1185">Reference proteome</keyword>
<accession>A0ABW5XPW4</accession>
<dbReference type="NCBIfam" id="TIGR00229">
    <property type="entry name" value="sensory_box"/>
    <property type="match status" value="1"/>
</dbReference>
<evidence type="ECO:0000256" key="1">
    <source>
        <dbReference type="SAM" id="Coils"/>
    </source>
</evidence>
<feature type="domain" description="PAS" evidence="2">
    <location>
        <begin position="183"/>
        <end position="252"/>
    </location>
</feature>
<reference evidence="4" key="1">
    <citation type="journal article" date="2019" name="Int. J. Syst. Evol. Microbiol.">
        <title>The Global Catalogue of Microorganisms (GCM) 10K type strain sequencing project: providing services to taxonomists for standard genome sequencing and annotation.</title>
        <authorList>
            <consortium name="The Broad Institute Genomics Platform"/>
            <consortium name="The Broad Institute Genome Sequencing Center for Infectious Disease"/>
            <person name="Wu L."/>
            <person name="Ma J."/>
        </authorList>
    </citation>
    <scope>NUCLEOTIDE SEQUENCE [LARGE SCALE GENOMIC DNA]</scope>
    <source>
        <strain evidence="4">KCTC 52232</strain>
    </source>
</reference>
<dbReference type="SUPFAM" id="SSF55785">
    <property type="entry name" value="PYP-like sensor domain (PAS domain)"/>
    <property type="match status" value="1"/>
</dbReference>
<feature type="coiled-coil region" evidence="1">
    <location>
        <begin position="136"/>
        <end position="181"/>
    </location>
</feature>